<accession>A0A9Q3IN18</accession>
<sequence>MGIIPRISKRNKVIKDWNLVAKENQQILEFKLLGLPTFPTIGSILSPHNLIKQLLWDLNYNEAKIYGDSLEEIINSRYLQRNTVFKPPEPFDIEILFSLRDDDFKQSVRTIKDGFTHFP</sequence>
<organism evidence="1 2">
    <name type="scientific">Austropuccinia psidii MF-1</name>
    <dbReference type="NCBI Taxonomy" id="1389203"/>
    <lineage>
        <taxon>Eukaryota</taxon>
        <taxon>Fungi</taxon>
        <taxon>Dikarya</taxon>
        <taxon>Basidiomycota</taxon>
        <taxon>Pucciniomycotina</taxon>
        <taxon>Pucciniomycetes</taxon>
        <taxon>Pucciniales</taxon>
        <taxon>Sphaerophragmiaceae</taxon>
        <taxon>Austropuccinia</taxon>
    </lineage>
</organism>
<protein>
    <submittedName>
        <fullName evidence="1">Uncharacterized protein</fullName>
    </submittedName>
</protein>
<proteinExistence type="predicted"/>
<reference evidence="1" key="1">
    <citation type="submission" date="2021-03" db="EMBL/GenBank/DDBJ databases">
        <title>Draft genome sequence of rust myrtle Austropuccinia psidii MF-1, a brazilian biotype.</title>
        <authorList>
            <person name="Quecine M.C."/>
            <person name="Pachon D.M.R."/>
            <person name="Bonatelli M.L."/>
            <person name="Correr F.H."/>
            <person name="Franceschini L.M."/>
            <person name="Leite T.F."/>
            <person name="Margarido G.R.A."/>
            <person name="Almeida C.A."/>
            <person name="Ferrarezi J.A."/>
            <person name="Labate C.A."/>
        </authorList>
    </citation>
    <scope>NUCLEOTIDE SEQUENCE</scope>
    <source>
        <strain evidence="1">MF-1</strain>
    </source>
</reference>
<name>A0A9Q3IN18_9BASI</name>
<dbReference type="OrthoDB" id="2514001at2759"/>
<keyword evidence="2" id="KW-1185">Reference proteome</keyword>
<dbReference type="Proteomes" id="UP000765509">
    <property type="component" value="Unassembled WGS sequence"/>
</dbReference>
<comment type="caution">
    <text evidence="1">The sequence shown here is derived from an EMBL/GenBank/DDBJ whole genome shotgun (WGS) entry which is preliminary data.</text>
</comment>
<dbReference type="AlphaFoldDB" id="A0A9Q3IN18"/>
<evidence type="ECO:0000313" key="1">
    <source>
        <dbReference type="EMBL" id="MBW0546070.1"/>
    </source>
</evidence>
<evidence type="ECO:0000313" key="2">
    <source>
        <dbReference type="Proteomes" id="UP000765509"/>
    </source>
</evidence>
<dbReference type="EMBL" id="AVOT02051025">
    <property type="protein sequence ID" value="MBW0546070.1"/>
    <property type="molecule type" value="Genomic_DNA"/>
</dbReference>
<gene>
    <name evidence="1" type="ORF">O181_085785</name>
</gene>